<dbReference type="PANTHER" id="PTHR33928">
    <property type="entry name" value="POLYGALACTURONASE QRT3"/>
    <property type="match status" value="1"/>
</dbReference>
<dbReference type="Pfam" id="PF12708">
    <property type="entry name" value="Pect-lyase_RHGA_epim"/>
    <property type="match status" value="2"/>
</dbReference>
<feature type="compositionally biased region" description="Pro residues" evidence="1">
    <location>
        <begin position="1874"/>
        <end position="1884"/>
    </location>
</feature>
<feature type="domain" description="Rhamnogalacturonase A/B/Epimerase-like pectate lyase" evidence="3">
    <location>
        <begin position="398"/>
        <end position="463"/>
    </location>
</feature>
<sequence length="2085" mass="224983">MFNSSEPFTEADYVIPQAPHAGDGYVFYRDVVADYGADNTGATNTEEAINAAIIDGDRCGEECGNTFVKGALIYFPPGTYKVCTPIIQYYYTQFVGDPNDRPIIKGCDEFTGIALMDVDPYVPNMAQPDGRGVNWYINQNQFFRQIRNFVFDLTEMPSATDEHDQKLVPTGIHWQVSQACTLQNLLFRMPTASTDGGDVTHVGIFTENGSGGFVSDLEFEGGAIGWRVGSQQYTATSLKFRNCITAVQMVWDWGFNWHKIQVDGGSIAFNISGRGGVDGQGIGSISLIDSTISGVPIGILTSGNETSAPNIVIDNTVFSGVGSAVQTDGGEVLLSGSPTVGLWAHGRRYEGGDGKYETGPVQGAPSKPSAMTDGDGKLFTRIRPQYENLPASSFLIATEHGCVNDASGDNTAAINSFLQQAASSGLVAYFPAGIYTIQGTVTIPNGSKVQGTSWSQIQATGSYFQDMEDPKVAVRVGEEGDVGTMEIIDMMFTVKGSTAGVIMMEWNIHESSQGSAALWDSHIRVGGGIGTDLDVANCPKLGYNEACICATMLLHITKKASGYFENMWTWVADHDNDMSLYWEVDSSASQISLYAARGILIESEGPTWIYGSGSEHVIFYQYQTYKAKNVYLGHIQTESPYFQPEPVSPTPFNSSLGLFPGDPDWADCTTDSCREAWGLRVLDSESVFLHSVGLYSWFSNYDQQCLGPEDCQQRVMEVKGSKDVALFNIFSKAVEEIATGEGNFINQTDDNQRGYTTEPDSDGGDVVFIGTEVYTGHTAQCLSAPCVFVIAPTPLSEPTTITVEPYTTSLEVGASSGNSFVVTTTTITITVAPITTDRIPVSNVDVTRSATSGSTFNIEPSVILPPQTVVVTDQDGQTLTRTLTLPPWPAINDWPPDGTSGVPASTYTKPPHYLLCPPSTFYIPEQDAVITLKDCSGPTTLDWDCPATTTVTIDADTTVDFELGCTRWTGTTTEALPTYTSWPEGELEWVEEDGEDDDDDTTTTCKLWFFWICINWGDVKIGGWRWKYPRGILPPIGSNGEVTYPKEQPTDCETQTAELCSTTTSFGVTVSDGTSKTTTTATPERCTTIVGCNAEDDEGATTTSDVDACTIDLSPRTAAATAPVATTTATATEGPDRRDEKIQRRAPPADGLDHAILYPANPRRVDGILAFLQRFGYATRTRQITAAGFTAFFFITNMQECHIEQIKRERHADGTRLVTDAYGQYRWNVDRYDGRDNSNPQRRAVTNLGGTVMRNVTIDETPRPRKPAKLGRRDPIDVQLDGYYALSQISVPPEELWDDYAGAGDFLYSADDSFGTGQTIYFIEDGIDDGHSEFTPQITVGMDDKHLNRPPPDTFAPFDYGSAAHRGRPLIPHGTNVVSLAFGAQLGLAKRANIIVVGNENADPPDKNNLILERYLQSLVRVLEDVDRKGAAGRGKSIINMSFGWVNDINSHAKFMRESHWAMLYKILKELDSRGVVIVCAAHNFYQTAGIRDRLDGWPSRFGDPDPENTERIDNLIVVGGIEAWGRVSPISPYASWLIMAPGWQTYAAEVGGEIAQANGNSLAAPMVSALVAYWRGLPNKKGNWARELEDPANVKKLLAFMQRPLRANMRKVGIGAGLGDFPPKQKVPFIWTGQYNQQDCLVNPDGNKRCPRGSLSNLQPGGACPLRKRQDGGGDGDSCGLPGGGGGGDDTIGDPITYRPGSPSPTCTSGCGTLCRGYYCVPSPTGFPPDYYDPKDPNHQPSTTGRTDVPTSSPTGGTTTGRTDMPTLTTGSPYTGSECKTYTRSTVCNGSGGRSACVTQDLCVPTPPCNPTWSATGTPVCTGEFSICLSTSIGTRCPEVTAAGLAPTVALPNGFAPATPTPTAGFVTVRSPLPVPEPKPAPDAGPESPLSPSSSSSPPASQQAAAASELGSSSSWAAMPAMRQELQRSSINHNSTSLLFPRQENCGGVANGRCEYIRFCAPGACAKIDKIPCLKAHIYAKTGALTGTEVTATVEEDGIEVCRAEIKCKLWDKDCSGVDDYACGGDNGMGWSWNYILYTSAKYGANYPLYLDRTESDKVIFCFQSGRPAACLENTFDSKDGPCP</sequence>
<feature type="region of interest" description="Disordered" evidence="1">
    <location>
        <begin position="353"/>
        <end position="372"/>
    </location>
</feature>
<evidence type="ECO:0000259" key="2">
    <source>
        <dbReference type="Pfam" id="PF00082"/>
    </source>
</evidence>
<dbReference type="InterPro" id="IPR024535">
    <property type="entry name" value="RHGA/B-epi-like_pectate_lyase"/>
</dbReference>
<feature type="compositionally biased region" description="Low complexity" evidence="1">
    <location>
        <begin position="1120"/>
        <end position="1132"/>
    </location>
</feature>
<dbReference type="CDD" id="cd23668">
    <property type="entry name" value="GH55_beta13glucanase-like"/>
    <property type="match status" value="1"/>
</dbReference>
<dbReference type="CDD" id="cd00306">
    <property type="entry name" value="Peptidases_S8_S53"/>
    <property type="match status" value="1"/>
</dbReference>
<dbReference type="InterPro" id="IPR036852">
    <property type="entry name" value="Peptidase_S8/S53_dom_sf"/>
</dbReference>
<dbReference type="SUPFAM" id="SSF51126">
    <property type="entry name" value="Pectin lyase-like"/>
    <property type="match status" value="2"/>
</dbReference>
<feature type="compositionally biased region" description="Low complexity" evidence="1">
    <location>
        <begin position="1885"/>
        <end position="1913"/>
    </location>
</feature>
<dbReference type="GeneID" id="92081417"/>
<feature type="compositionally biased region" description="Low complexity" evidence="1">
    <location>
        <begin position="1748"/>
        <end position="1772"/>
    </location>
</feature>
<name>A0ABR1PZ59_9PEZI</name>
<organism evidence="4 5">
    <name type="scientific">Apiospora aurea</name>
    <dbReference type="NCBI Taxonomy" id="335848"/>
    <lineage>
        <taxon>Eukaryota</taxon>
        <taxon>Fungi</taxon>
        <taxon>Dikarya</taxon>
        <taxon>Ascomycota</taxon>
        <taxon>Pezizomycotina</taxon>
        <taxon>Sordariomycetes</taxon>
        <taxon>Xylariomycetidae</taxon>
        <taxon>Amphisphaeriales</taxon>
        <taxon>Apiosporaceae</taxon>
        <taxon>Apiospora</taxon>
    </lineage>
</organism>
<feature type="domain" description="Peptidase S8/S53" evidence="2">
    <location>
        <begin position="1315"/>
        <end position="1580"/>
    </location>
</feature>
<feature type="region of interest" description="Disordered" evidence="1">
    <location>
        <begin position="1863"/>
        <end position="1913"/>
    </location>
</feature>
<protein>
    <submittedName>
        <fullName evidence="4">Glucan 1-3-beta-glucosidase</fullName>
    </submittedName>
</protein>
<dbReference type="InterPro" id="IPR012334">
    <property type="entry name" value="Pectin_lyas_fold"/>
</dbReference>
<evidence type="ECO:0000313" key="4">
    <source>
        <dbReference type="EMBL" id="KAK7943020.1"/>
    </source>
</evidence>
<dbReference type="EMBL" id="JAQQWE010000008">
    <property type="protein sequence ID" value="KAK7943020.1"/>
    <property type="molecule type" value="Genomic_DNA"/>
</dbReference>
<dbReference type="InterPro" id="IPR039279">
    <property type="entry name" value="QRT3-like"/>
</dbReference>
<dbReference type="PANTHER" id="PTHR33928:SF2">
    <property type="entry name" value="PECTATE LYASE SUPERFAMILY PROTEIN DOMAIN-CONTAINING PROTEIN-RELATED"/>
    <property type="match status" value="1"/>
</dbReference>
<dbReference type="Proteomes" id="UP001391051">
    <property type="component" value="Unassembled WGS sequence"/>
</dbReference>
<dbReference type="InterPro" id="IPR000209">
    <property type="entry name" value="Peptidase_S8/S53_dom"/>
</dbReference>
<evidence type="ECO:0000313" key="5">
    <source>
        <dbReference type="Proteomes" id="UP001391051"/>
    </source>
</evidence>
<feature type="compositionally biased region" description="Gly residues" evidence="1">
    <location>
        <begin position="1674"/>
        <end position="1691"/>
    </location>
</feature>
<reference evidence="4 5" key="1">
    <citation type="submission" date="2023-01" db="EMBL/GenBank/DDBJ databases">
        <title>Analysis of 21 Apiospora genomes using comparative genomics revels a genus with tremendous synthesis potential of carbohydrate active enzymes and secondary metabolites.</title>
        <authorList>
            <person name="Sorensen T."/>
        </authorList>
    </citation>
    <scope>NUCLEOTIDE SEQUENCE [LARGE SCALE GENOMIC DNA]</scope>
    <source>
        <strain evidence="4 5">CBS 24483</strain>
    </source>
</reference>
<proteinExistence type="predicted"/>
<dbReference type="RefSeq" id="XP_066695051.1">
    <property type="nucleotide sequence ID" value="XM_066848355.1"/>
</dbReference>
<dbReference type="SUPFAM" id="SSF52743">
    <property type="entry name" value="Subtilisin-like"/>
    <property type="match status" value="1"/>
</dbReference>
<dbReference type="Pfam" id="PF00082">
    <property type="entry name" value="Peptidase_S8"/>
    <property type="match status" value="1"/>
</dbReference>
<accession>A0ABR1PZ59</accession>
<evidence type="ECO:0000259" key="3">
    <source>
        <dbReference type="Pfam" id="PF12708"/>
    </source>
</evidence>
<feature type="region of interest" description="Disordered" evidence="1">
    <location>
        <begin position="1660"/>
        <end position="1700"/>
    </location>
</feature>
<evidence type="ECO:0000256" key="1">
    <source>
        <dbReference type="SAM" id="MobiDB-lite"/>
    </source>
</evidence>
<dbReference type="Gene3D" id="3.40.50.200">
    <property type="entry name" value="Peptidase S8/S53 domain"/>
    <property type="match status" value="1"/>
</dbReference>
<feature type="region of interest" description="Disordered" evidence="1">
    <location>
        <begin position="1732"/>
        <end position="1773"/>
    </location>
</feature>
<dbReference type="InterPro" id="IPR011050">
    <property type="entry name" value="Pectin_lyase_fold/virulence"/>
</dbReference>
<gene>
    <name evidence="4" type="ORF">PG986_012133</name>
</gene>
<feature type="region of interest" description="Disordered" evidence="1">
    <location>
        <begin position="1120"/>
        <end position="1150"/>
    </location>
</feature>
<comment type="caution">
    <text evidence="4">The sequence shown here is derived from an EMBL/GenBank/DDBJ whole genome shotgun (WGS) entry which is preliminary data.</text>
</comment>
<feature type="compositionally biased region" description="Basic and acidic residues" evidence="1">
    <location>
        <begin position="1134"/>
        <end position="1143"/>
    </location>
</feature>
<feature type="domain" description="Rhamnogalacturonase A/B/Epimerase-like pectate lyase" evidence="3">
    <location>
        <begin position="32"/>
        <end position="264"/>
    </location>
</feature>
<dbReference type="Gene3D" id="2.160.20.10">
    <property type="entry name" value="Single-stranded right-handed beta-helix, Pectin lyase-like"/>
    <property type="match status" value="2"/>
</dbReference>
<keyword evidence="5" id="KW-1185">Reference proteome</keyword>